<evidence type="ECO:0000256" key="9">
    <source>
        <dbReference type="ARBA" id="ARBA00047353"/>
    </source>
</evidence>
<dbReference type="GO" id="GO:0005811">
    <property type="term" value="C:lipid droplet"/>
    <property type="evidence" value="ECO:0007669"/>
    <property type="project" value="TreeGrafter"/>
</dbReference>
<accession>A0A1B2JJD6</accession>
<organism evidence="13 14">
    <name type="scientific">Komagataella pastoris</name>
    <name type="common">Yeast</name>
    <name type="synonym">Pichia pastoris</name>
    <dbReference type="NCBI Taxonomy" id="4922"/>
    <lineage>
        <taxon>Eukaryota</taxon>
        <taxon>Fungi</taxon>
        <taxon>Dikarya</taxon>
        <taxon>Ascomycota</taxon>
        <taxon>Saccharomycotina</taxon>
        <taxon>Pichiomycetes</taxon>
        <taxon>Pichiales</taxon>
        <taxon>Pichiaceae</taxon>
        <taxon>Komagataella</taxon>
    </lineage>
</organism>
<dbReference type="PROSITE" id="PS01066">
    <property type="entry name" value="UPP_SYNTHASE"/>
    <property type="match status" value="1"/>
</dbReference>
<keyword evidence="5 12" id="KW-0808">Transferase</keyword>
<dbReference type="Gene3D" id="3.40.1180.10">
    <property type="entry name" value="Decaprenyl diphosphate synthase-like"/>
    <property type="match status" value="1"/>
</dbReference>
<keyword evidence="14" id="KW-1185">Reference proteome</keyword>
<evidence type="ECO:0000256" key="1">
    <source>
        <dbReference type="ARBA" id="ARBA00001946"/>
    </source>
</evidence>
<evidence type="ECO:0000256" key="4">
    <source>
        <dbReference type="ARBA" id="ARBA00005432"/>
    </source>
</evidence>
<dbReference type="InterPro" id="IPR018520">
    <property type="entry name" value="UPP_synth-like_CS"/>
</dbReference>
<proteinExistence type="inferred from homology"/>
<name>A0A1B2JJD6_PICPA</name>
<keyword evidence="7" id="KW-0460">Magnesium</keyword>
<evidence type="ECO:0000313" key="14">
    <source>
        <dbReference type="Proteomes" id="UP000094565"/>
    </source>
</evidence>
<dbReference type="Proteomes" id="UP000094565">
    <property type="component" value="Chromosome 4"/>
</dbReference>
<evidence type="ECO:0000313" key="13">
    <source>
        <dbReference type="EMBL" id="ANZ78102.1"/>
    </source>
</evidence>
<evidence type="ECO:0000256" key="8">
    <source>
        <dbReference type="ARBA" id="ARBA00023136"/>
    </source>
</evidence>
<dbReference type="GO" id="GO:0016094">
    <property type="term" value="P:polyprenol biosynthetic process"/>
    <property type="evidence" value="ECO:0007669"/>
    <property type="project" value="TreeGrafter"/>
</dbReference>
<dbReference type="NCBIfam" id="TIGR00055">
    <property type="entry name" value="uppS"/>
    <property type="match status" value="1"/>
</dbReference>
<evidence type="ECO:0000256" key="11">
    <source>
        <dbReference type="ARBA" id="ARBA00064670"/>
    </source>
</evidence>
<evidence type="ECO:0000256" key="6">
    <source>
        <dbReference type="ARBA" id="ARBA00022824"/>
    </source>
</evidence>
<evidence type="ECO:0000256" key="2">
    <source>
        <dbReference type="ARBA" id="ARBA00004406"/>
    </source>
</evidence>
<comment type="catalytic activity">
    <reaction evidence="9">
        <text>n isopentenyl diphosphate + (2E,6E)-farnesyl diphosphate = a di-trans,poly-cis-polyprenyl diphosphate + n diphosphate</text>
        <dbReference type="Rhea" id="RHEA:53008"/>
        <dbReference type="Rhea" id="RHEA-COMP:19494"/>
        <dbReference type="ChEBI" id="CHEBI:33019"/>
        <dbReference type="ChEBI" id="CHEBI:128769"/>
        <dbReference type="ChEBI" id="CHEBI:136960"/>
        <dbReference type="ChEBI" id="CHEBI:175763"/>
        <dbReference type="EC" id="2.5.1.87"/>
    </reaction>
</comment>
<comment type="subunit">
    <text evidence="11">Forms an active dehydrodolichyl diphosphate synthase complex with NUS1.</text>
</comment>
<comment type="function">
    <text evidence="10">With NUS1, forms the dehydrodolichyl diphosphate synthase (DDS) complex, an essential component of the dolichol monophosphate (Dol-P) biosynthetic machinery. Adds multiple copies of isopentenyl pyrophosphate (IPP) to farnesyl pyrophosphate (FPP) to produce dehydrodolichyl diphosphate (Dedol-PP), a precursor of dolichol which is utilized as a sugar carrier in protein glycosylation in the endoplasmic reticulum (ER).</text>
</comment>
<evidence type="ECO:0000256" key="12">
    <source>
        <dbReference type="RuleBase" id="RU363018"/>
    </source>
</evidence>
<dbReference type="SUPFAM" id="SSF64005">
    <property type="entry name" value="Undecaprenyl diphosphate synthase"/>
    <property type="match status" value="1"/>
</dbReference>
<gene>
    <name evidence="13" type="ORF">ATY40_BA7504489</name>
</gene>
<evidence type="ECO:0000256" key="5">
    <source>
        <dbReference type="ARBA" id="ARBA00022679"/>
    </source>
</evidence>
<dbReference type="EMBL" id="CP014587">
    <property type="protein sequence ID" value="ANZ78102.1"/>
    <property type="molecule type" value="Genomic_DNA"/>
</dbReference>
<protein>
    <recommendedName>
        <fullName evidence="12">Alkyl transferase</fullName>
        <ecNumber evidence="12">2.5.1.-</ecNumber>
    </recommendedName>
</protein>
<dbReference type="GO" id="GO:0045547">
    <property type="term" value="F:ditrans,polycis-polyprenyl diphosphate synthase [(2E,6E)-farnesyl diphosphate specific] activity"/>
    <property type="evidence" value="ECO:0007669"/>
    <property type="project" value="UniProtKB-EC"/>
</dbReference>
<comment type="similarity">
    <text evidence="4 12">Belongs to the UPP synthase family.</text>
</comment>
<dbReference type="HAMAP" id="MF_01139">
    <property type="entry name" value="ISPT"/>
    <property type="match status" value="1"/>
</dbReference>
<dbReference type="PANTHER" id="PTHR10291:SF43">
    <property type="entry name" value="DEHYDRODOLICHYL DIPHOSPHATE SYNTHASE COMPLEX SUBUNIT DHDDS"/>
    <property type="match status" value="1"/>
</dbReference>
<evidence type="ECO:0000256" key="7">
    <source>
        <dbReference type="ARBA" id="ARBA00022842"/>
    </source>
</evidence>
<dbReference type="EC" id="2.5.1.-" evidence="12"/>
<dbReference type="InterPro" id="IPR036424">
    <property type="entry name" value="UPP_synth-like_sf"/>
</dbReference>
<keyword evidence="6" id="KW-0256">Endoplasmic reticulum</keyword>
<dbReference type="PANTHER" id="PTHR10291">
    <property type="entry name" value="DEHYDRODOLICHYL DIPHOSPHATE SYNTHASE FAMILY MEMBER"/>
    <property type="match status" value="1"/>
</dbReference>
<evidence type="ECO:0000256" key="10">
    <source>
        <dbReference type="ARBA" id="ARBA00058504"/>
    </source>
</evidence>
<dbReference type="CDD" id="cd00475">
    <property type="entry name" value="Cis_IPPS"/>
    <property type="match status" value="1"/>
</dbReference>
<dbReference type="Pfam" id="PF01255">
    <property type="entry name" value="Prenyltransf"/>
    <property type="match status" value="1"/>
</dbReference>
<keyword evidence="8" id="KW-0472">Membrane</keyword>
<comment type="subcellular location">
    <subcellularLocation>
        <location evidence="2">Endoplasmic reticulum membrane</location>
        <topology evidence="2">Peripheral membrane protein</topology>
    </subcellularLocation>
</comment>
<evidence type="ECO:0000256" key="3">
    <source>
        <dbReference type="ARBA" id="ARBA00004922"/>
    </source>
</evidence>
<sequence length="280" mass="32330">MPDWMSTFPGYQQILENCTSLFANVVRTGPVPQHVGFIMDGNRRFARINQIEVKEGHNAGFESLARLLQVCYKCGVRSATIFAFSIENYKRNSFEVDWLMELAKMRFGQMIEKGDLCEEYGIKIRTLGDKSLLPRDVVECLEEAERITANNSKAVLNVCFSYTSRHEITTTIVNILENVKKGLIEPGDITEDMITNNLYTGDQPPLDLLIRTSGVRRLSDFLLWQCHQEHCDIEIIDTLWPEFGTMQMCLLLLKWSFNRTYGRKKHKSKKETKKEKEKST</sequence>
<dbReference type="GO" id="GO:0005789">
    <property type="term" value="C:endoplasmic reticulum membrane"/>
    <property type="evidence" value="ECO:0007669"/>
    <property type="project" value="UniProtKB-SubCell"/>
</dbReference>
<dbReference type="OrthoDB" id="4173905at2759"/>
<dbReference type="AlphaFoldDB" id="A0A1B2JJD6"/>
<comment type="pathway">
    <text evidence="3">Protein modification; protein glycosylation.</text>
</comment>
<comment type="cofactor">
    <cofactor evidence="1">
        <name>Mg(2+)</name>
        <dbReference type="ChEBI" id="CHEBI:18420"/>
    </cofactor>
</comment>
<dbReference type="GO" id="GO:1904423">
    <property type="term" value="C:dehydrodolichyl diphosphate synthase complex"/>
    <property type="evidence" value="ECO:0007669"/>
    <property type="project" value="TreeGrafter"/>
</dbReference>
<reference evidence="13 14" key="1">
    <citation type="submission" date="2016-02" db="EMBL/GenBank/DDBJ databases">
        <title>Comparative genomic and transcriptomic foundation for Pichia pastoris.</title>
        <authorList>
            <person name="Love K.R."/>
            <person name="Shah K.A."/>
            <person name="Whittaker C.A."/>
            <person name="Wu J."/>
            <person name="Bartlett M.C."/>
            <person name="Ma D."/>
            <person name="Leeson R.L."/>
            <person name="Priest M."/>
            <person name="Young S.K."/>
            <person name="Love J.C."/>
        </authorList>
    </citation>
    <scope>NUCLEOTIDE SEQUENCE [LARGE SCALE GENOMIC DNA]</scope>
    <source>
        <strain evidence="13 14">ATCC 28485</strain>
    </source>
</reference>
<dbReference type="FunFam" id="3.40.1180.10:FF:000002">
    <property type="entry name" value="Alkyl transferase"/>
    <property type="match status" value="1"/>
</dbReference>
<dbReference type="InterPro" id="IPR001441">
    <property type="entry name" value="UPP_synth-like"/>
</dbReference>